<keyword evidence="1" id="KW-0433">Leucine-rich repeat</keyword>
<keyword evidence="8" id="KW-1185">Reference proteome</keyword>
<proteinExistence type="predicted"/>
<organism evidence="5 7">
    <name type="scientific">Punica granatum</name>
    <name type="common">Pomegranate</name>
    <dbReference type="NCBI Taxonomy" id="22663"/>
    <lineage>
        <taxon>Eukaryota</taxon>
        <taxon>Viridiplantae</taxon>
        <taxon>Streptophyta</taxon>
        <taxon>Embryophyta</taxon>
        <taxon>Tracheophyta</taxon>
        <taxon>Spermatophyta</taxon>
        <taxon>Magnoliopsida</taxon>
        <taxon>eudicotyledons</taxon>
        <taxon>Gunneridae</taxon>
        <taxon>Pentapetalae</taxon>
        <taxon>rosids</taxon>
        <taxon>malvids</taxon>
        <taxon>Myrtales</taxon>
        <taxon>Lythraceae</taxon>
        <taxon>Punica</taxon>
    </lineage>
</organism>
<name>A0A218W6N0_PUNGR</name>
<sequence length="78" mass="8242">MLPKIPPLLAISVLFFLPFSTPDLASDGAALLALKAVVGGRSLLWNVNQQSSCSWAGVQCESNRKEPLQSISVSVSVS</sequence>
<evidence type="ECO:0000313" key="6">
    <source>
        <dbReference type="EMBL" id="PKI59609.1"/>
    </source>
</evidence>
<evidence type="ECO:0000313" key="8">
    <source>
        <dbReference type="Proteomes" id="UP000233551"/>
    </source>
</evidence>
<accession>A0A218W6N0</accession>
<dbReference type="AlphaFoldDB" id="A0A218W6N0"/>
<evidence type="ECO:0000313" key="5">
    <source>
        <dbReference type="EMBL" id="OWM68524.1"/>
    </source>
</evidence>
<comment type="caution">
    <text evidence="5">The sequence shown here is derived from an EMBL/GenBank/DDBJ whole genome shotgun (WGS) entry which is preliminary data.</text>
</comment>
<dbReference type="Proteomes" id="UP000233551">
    <property type="component" value="Unassembled WGS sequence"/>
</dbReference>
<dbReference type="EMBL" id="PGOL01001263">
    <property type="protein sequence ID" value="PKI59609.1"/>
    <property type="molecule type" value="Genomic_DNA"/>
</dbReference>
<feature type="signal peptide" evidence="3">
    <location>
        <begin position="1"/>
        <end position="25"/>
    </location>
</feature>
<gene>
    <name evidence="5" type="ORF">CDL15_Pgr023489</name>
    <name evidence="6" type="ORF">CRG98_020018</name>
</gene>
<keyword evidence="3" id="KW-0732">Signal</keyword>
<evidence type="ECO:0000259" key="4">
    <source>
        <dbReference type="Pfam" id="PF08263"/>
    </source>
</evidence>
<feature type="chain" id="PRO_5014071625" description="Leucine-rich repeat-containing N-terminal plant-type domain-containing protein" evidence="3">
    <location>
        <begin position="26"/>
        <end position="78"/>
    </location>
</feature>
<reference evidence="6 8" key="3">
    <citation type="submission" date="2017-11" db="EMBL/GenBank/DDBJ databases">
        <title>De-novo sequencing of pomegranate (Punica granatum L.) genome.</title>
        <authorList>
            <person name="Akparov Z."/>
            <person name="Amiraslanov A."/>
            <person name="Hajiyeva S."/>
            <person name="Abbasov M."/>
            <person name="Kaur K."/>
            <person name="Hamwieh A."/>
            <person name="Solovyev V."/>
            <person name="Salamov A."/>
            <person name="Braich B."/>
            <person name="Kosarev P."/>
            <person name="Mahmoud A."/>
            <person name="Hajiyev E."/>
            <person name="Babayeva S."/>
            <person name="Izzatullayeva V."/>
            <person name="Mammadov A."/>
            <person name="Mammadov A."/>
            <person name="Sharifova S."/>
            <person name="Ojaghi J."/>
            <person name="Eynullazada K."/>
            <person name="Bayramov B."/>
            <person name="Abdulazimova A."/>
            <person name="Shahmuradov I."/>
        </authorList>
    </citation>
    <scope>NUCLEOTIDE SEQUENCE [LARGE SCALE GENOMIC DNA]</scope>
    <source>
        <strain evidence="6">AG2017</strain>
        <strain evidence="8">cv. AG2017</strain>
        <tissue evidence="6">Leaf</tissue>
    </source>
</reference>
<evidence type="ECO:0000256" key="3">
    <source>
        <dbReference type="SAM" id="SignalP"/>
    </source>
</evidence>
<dbReference type="STRING" id="22663.A0A218W6N0"/>
<feature type="domain" description="Leucine-rich repeat-containing N-terminal plant-type" evidence="4">
    <location>
        <begin position="25"/>
        <end position="60"/>
    </location>
</feature>
<protein>
    <recommendedName>
        <fullName evidence="4">Leucine-rich repeat-containing N-terminal plant-type domain-containing protein</fullName>
    </recommendedName>
</protein>
<dbReference type="Proteomes" id="UP000197138">
    <property type="component" value="Unassembled WGS sequence"/>
</dbReference>
<evidence type="ECO:0000256" key="2">
    <source>
        <dbReference type="ARBA" id="ARBA00022737"/>
    </source>
</evidence>
<dbReference type="Pfam" id="PF08263">
    <property type="entry name" value="LRRNT_2"/>
    <property type="match status" value="1"/>
</dbReference>
<evidence type="ECO:0000313" key="7">
    <source>
        <dbReference type="Proteomes" id="UP000197138"/>
    </source>
</evidence>
<reference evidence="5" key="2">
    <citation type="submission" date="2017-06" db="EMBL/GenBank/DDBJ databases">
        <title>The pomegranate genome and the genomics of punicalagin biosynthesis.</title>
        <authorList>
            <person name="Xu C."/>
        </authorList>
    </citation>
    <scope>NUCLEOTIDE SEQUENCE [LARGE SCALE GENOMIC DNA]</scope>
    <source>
        <tissue evidence="5">Fresh leaf</tissue>
    </source>
</reference>
<dbReference type="InterPro" id="IPR013210">
    <property type="entry name" value="LRR_N_plant-typ"/>
</dbReference>
<evidence type="ECO:0000256" key="1">
    <source>
        <dbReference type="ARBA" id="ARBA00022614"/>
    </source>
</evidence>
<reference evidence="7" key="1">
    <citation type="journal article" date="2017" name="Plant J.">
        <title>The pomegranate (Punica granatum L.) genome and the genomics of punicalagin biosynthesis.</title>
        <authorList>
            <person name="Qin G."/>
            <person name="Xu C."/>
            <person name="Ming R."/>
            <person name="Tang H."/>
            <person name="Guyot R."/>
            <person name="Kramer E.M."/>
            <person name="Hu Y."/>
            <person name="Yi X."/>
            <person name="Qi Y."/>
            <person name="Xu X."/>
            <person name="Gao Z."/>
            <person name="Pan H."/>
            <person name="Jian J."/>
            <person name="Tian Y."/>
            <person name="Yue Z."/>
            <person name="Xu Y."/>
        </authorList>
    </citation>
    <scope>NUCLEOTIDE SEQUENCE [LARGE SCALE GENOMIC DNA]</scope>
    <source>
        <strain evidence="7">cv. Dabenzi</strain>
    </source>
</reference>
<dbReference type="EMBL" id="MTKT01004950">
    <property type="protein sequence ID" value="OWM68524.1"/>
    <property type="molecule type" value="Genomic_DNA"/>
</dbReference>
<keyword evidence="2" id="KW-0677">Repeat</keyword>